<dbReference type="InterPro" id="IPR020846">
    <property type="entry name" value="MFS_dom"/>
</dbReference>
<dbReference type="GO" id="GO:0022857">
    <property type="term" value="F:transmembrane transporter activity"/>
    <property type="evidence" value="ECO:0007669"/>
    <property type="project" value="InterPro"/>
</dbReference>
<proteinExistence type="predicted"/>
<dbReference type="PANTHER" id="PTHR23514">
    <property type="entry name" value="BYPASS OF STOP CODON PROTEIN 6"/>
    <property type="match status" value="1"/>
</dbReference>
<dbReference type="PANTHER" id="PTHR23514:SF13">
    <property type="entry name" value="INNER MEMBRANE PROTEIN YBJJ"/>
    <property type="match status" value="1"/>
</dbReference>
<dbReference type="Proteomes" id="UP000326912">
    <property type="component" value="Unassembled WGS sequence"/>
</dbReference>
<evidence type="ECO:0000256" key="1">
    <source>
        <dbReference type="ARBA" id="ARBA00004651"/>
    </source>
</evidence>
<dbReference type="EMBL" id="BKZW01000006">
    <property type="protein sequence ID" value="GER92164.1"/>
    <property type="molecule type" value="Genomic_DNA"/>
</dbReference>
<evidence type="ECO:0000256" key="5">
    <source>
        <dbReference type="SAM" id="Phobius"/>
    </source>
</evidence>
<evidence type="ECO:0000256" key="4">
    <source>
        <dbReference type="ARBA" id="ARBA00023136"/>
    </source>
</evidence>
<dbReference type="SUPFAM" id="SSF103473">
    <property type="entry name" value="MFS general substrate transporter"/>
    <property type="match status" value="1"/>
</dbReference>
<keyword evidence="3 5" id="KW-1133">Transmembrane helix</keyword>
<dbReference type="InterPro" id="IPR036259">
    <property type="entry name" value="MFS_trans_sf"/>
</dbReference>
<protein>
    <recommendedName>
        <fullName evidence="6">Major facilitator superfamily (MFS) profile domain-containing protein</fullName>
    </recommendedName>
</protein>
<accession>A0A5J4KRZ4</accession>
<evidence type="ECO:0000256" key="3">
    <source>
        <dbReference type="ARBA" id="ARBA00022989"/>
    </source>
</evidence>
<comment type="subcellular location">
    <subcellularLocation>
        <location evidence="1">Cell membrane</location>
        <topology evidence="1">Multi-pass membrane protein</topology>
    </subcellularLocation>
</comment>
<feature type="transmembrane region" description="Helical" evidence="5">
    <location>
        <begin position="52"/>
        <end position="69"/>
    </location>
</feature>
<feature type="transmembrane region" description="Helical" evidence="5">
    <location>
        <begin position="81"/>
        <end position="100"/>
    </location>
</feature>
<comment type="caution">
    <text evidence="7">The sequence shown here is derived from an EMBL/GenBank/DDBJ whole genome shotgun (WGS) entry which is preliminary data.</text>
</comment>
<evidence type="ECO:0000256" key="2">
    <source>
        <dbReference type="ARBA" id="ARBA00022692"/>
    </source>
</evidence>
<dbReference type="RefSeq" id="WP_151759716.1">
    <property type="nucleotide sequence ID" value="NZ_BKZW01000006.1"/>
</dbReference>
<dbReference type="GO" id="GO:0005886">
    <property type="term" value="C:plasma membrane"/>
    <property type="evidence" value="ECO:0007669"/>
    <property type="project" value="UniProtKB-SubCell"/>
</dbReference>
<dbReference type="InterPro" id="IPR051788">
    <property type="entry name" value="MFS_Transporter"/>
</dbReference>
<sequence length="123" mass="13302">MESNILLDDKRRLRLARIAVSSFFFINGIQTATWPARIPAIQAHLFLPPGQLGLALLGGPIGALIAMNITGRLSRSVGSRGVLITAALCMCSELPLLAYAPNLPLLFLGSHSPEQPMARWRSL</sequence>
<name>A0A5J4KRZ4_9CHLR</name>
<dbReference type="AlphaFoldDB" id="A0A5J4KRZ4"/>
<dbReference type="Gene3D" id="1.20.1250.20">
    <property type="entry name" value="MFS general substrate transporter like domains"/>
    <property type="match status" value="1"/>
</dbReference>
<reference evidence="7 8" key="1">
    <citation type="submission" date="2019-10" db="EMBL/GenBank/DDBJ databases">
        <title>Dictyobacter vulcani sp. nov., within the class Ktedonobacteria, isolated from soil of volcanic Mt. Zao.</title>
        <authorList>
            <person name="Zheng Y."/>
            <person name="Wang C.M."/>
            <person name="Sakai Y."/>
            <person name="Abe K."/>
            <person name="Yokota A."/>
            <person name="Yabe S."/>
        </authorList>
    </citation>
    <scope>NUCLEOTIDE SEQUENCE [LARGE SCALE GENOMIC DNA]</scope>
    <source>
        <strain evidence="7 8">W12</strain>
    </source>
</reference>
<dbReference type="PROSITE" id="PS50850">
    <property type="entry name" value="MFS"/>
    <property type="match status" value="1"/>
</dbReference>
<feature type="domain" description="Major facilitator superfamily (MFS) profile" evidence="6">
    <location>
        <begin position="16"/>
        <end position="123"/>
    </location>
</feature>
<evidence type="ECO:0000259" key="6">
    <source>
        <dbReference type="PROSITE" id="PS50850"/>
    </source>
</evidence>
<evidence type="ECO:0000313" key="7">
    <source>
        <dbReference type="EMBL" id="GER92164.1"/>
    </source>
</evidence>
<evidence type="ECO:0000313" key="8">
    <source>
        <dbReference type="Proteomes" id="UP000326912"/>
    </source>
</evidence>
<organism evidence="7 8">
    <name type="scientific">Dictyobacter vulcani</name>
    <dbReference type="NCBI Taxonomy" id="2607529"/>
    <lineage>
        <taxon>Bacteria</taxon>
        <taxon>Bacillati</taxon>
        <taxon>Chloroflexota</taxon>
        <taxon>Ktedonobacteria</taxon>
        <taxon>Ktedonobacterales</taxon>
        <taxon>Dictyobacteraceae</taxon>
        <taxon>Dictyobacter</taxon>
    </lineage>
</organism>
<feature type="transmembrane region" description="Helical" evidence="5">
    <location>
        <begin position="15"/>
        <end position="32"/>
    </location>
</feature>
<keyword evidence="2 5" id="KW-0812">Transmembrane</keyword>
<keyword evidence="8" id="KW-1185">Reference proteome</keyword>
<gene>
    <name evidence="7" type="ORF">KDW_63260</name>
</gene>
<keyword evidence="4 5" id="KW-0472">Membrane</keyword>